<dbReference type="AlphaFoldDB" id="M5BYA7"/>
<feature type="region of interest" description="Disordered" evidence="1">
    <location>
        <begin position="66"/>
        <end position="85"/>
    </location>
</feature>
<dbReference type="Pfam" id="PF02809">
    <property type="entry name" value="UIM"/>
    <property type="match status" value="2"/>
</dbReference>
<reference evidence="2 3" key="1">
    <citation type="journal article" date="2013" name="J. Biotechnol.">
        <title>Establishment and interpretation of the genome sequence of the phytopathogenic fungus Rhizoctonia solani AG1-IB isolate 7/3/14.</title>
        <authorList>
            <person name="Wibberg D.W."/>
            <person name="Jelonek L.J."/>
            <person name="Rupp O.R."/>
            <person name="Hennig M.H."/>
            <person name="Eikmeyer F.E."/>
            <person name="Goesmann A.G."/>
            <person name="Hartmann A.H."/>
            <person name="Borriss R.B."/>
            <person name="Grosch R.G."/>
            <person name="Puehler A.P."/>
            <person name="Schlueter A.S."/>
        </authorList>
    </citation>
    <scope>NUCLEOTIDE SEQUENCE [LARGE SCALE GENOMIC DNA]</scope>
    <source>
        <strain evidence="3">AG1-IB / isolate 7/3/14</strain>
    </source>
</reference>
<dbReference type="EMBL" id="CAOJ01003693">
    <property type="protein sequence ID" value="CCO28722.1"/>
    <property type="molecule type" value="Genomic_DNA"/>
</dbReference>
<evidence type="ECO:0000313" key="3">
    <source>
        <dbReference type="Proteomes" id="UP000012065"/>
    </source>
</evidence>
<protein>
    <submittedName>
        <fullName evidence="2">Epsin domain-containing protein</fullName>
    </submittedName>
</protein>
<feature type="region of interest" description="Disordered" evidence="1">
    <location>
        <begin position="94"/>
        <end position="117"/>
    </location>
</feature>
<dbReference type="Proteomes" id="UP000012065">
    <property type="component" value="Unassembled WGS sequence"/>
</dbReference>
<evidence type="ECO:0000256" key="1">
    <source>
        <dbReference type="SAM" id="MobiDB-lite"/>
    </source>
</evidence>
<name>M5BYA7_THACB</name>
<dbReference type="SMART" id="SM00726">
    <property type="entry name" value="UIM"/>
    <property type="match status" value="2"/>
</dbReference>
<proteinExistence type="predicted"/>
<organism evidence="2 3">
    <name type="scientific">Thanatephorus cucumeris (strain AG1-IB / isolate 7/3/14)</name>
    <name type="common">Lettuce bottom rot fungus</name>
    <name type="synonym">Rhizoctonia solani</name>
    <dbReference type="NCBI Taxonomy" id="1108050"/>
    <lineage>
        <taxon>Eukaryota</taxon>
        <taxon>Fungi</taxon>
        <taxon>Dikarya</taxon>
        <taxon>Basidiomycota</taxon>
        <taxon>Agaricomycotina</taxon>
        <taxon>Agaricomycetes</taxon>
        <taxon>Cantharellales</taxon>
        <taxon>Ceratobasidiaceae</taxon>
        <taxon>Rhizoctonia</taxon>
        <taxon>Rhizoctonia solani AG-1</taxon>
    </lineage>
</organism>
<comment type="caution">
    <text evidence="2">The sequence shown here is derived from an EMBL/GenBank/DDBJ whole genome shotgun (WGS) entry which is preliminary data.</text>
</comment>
<dbReference type="HOGENOM" id="CLU_2086431_0_0_1"/>
<dbReference type="InterPro" id="IPR003903">
    <property type="entry name" value="UIM_dom"/>
</dbReference>
<feature type="region of interest" description="Disordered" evidence="1">
    <location>
        <begin position="1"/>
        <end position="60"/>
    </location>
</feature>
<feature type="compositionally biased region" description="Basic and acidic residues" evidence="1">
    <location>
        <begin position="1"/>
        <end position="21"/>
    </location>
</feature>
<dbReference type="PROSITE" id="PS50330">
    <property type="entry name" value="UIM"/>
    <property type="match status" value="1"/>
</dbReference>
<gene>
    <name evidence="2" type="ORF">BN14_02720</name>
</gene>
<evidence type="ECO:0000313" key="2">
    <source>
        <dbReference type="EMBL" id="CCO28722.1"/>
    </source>
</evidence>
<accession>M5BYA7</accession>
<sequence>MDDARLREERRSRASMRDRMVRGGTGEFGAEDDAENENRRRAQAQQMLGASRSKPKEDDEIRRAIEASKRSLADEQRRQGEESDLAKAIALSEQEEAARKRALQNARRQTETPVAIY</sequence>